<dbReference type="Proteomes" id="UP000287687">
    <property type="component" value="Unassembled WGS sequence"/>
</dbReference>
<proteinExistence type="predicted"/>
<dbReference type="OrthoDB" id="8404566at2"/>
<organism evidence="3 4">
    <name type="scientific">Neorhizobium lilium</name>
    <dbReference type="NCBI Taxonomy" id="2503024"/>
    <lineage>
        <taxon>Bacteria</taxon>
        <taxon>Pseudomonadati</taxon>
        <taxon>Pseudomonadota</taxon>
        <taxon>Alphaproteobacteria</taxon>
        <taxon>Hyphomicrobiales</taxon>
        <taxon>Rhizobiaceae</taxon>
        <taxon>Rhizobium/Agrobacterium group</taxon>
        <taxon>Neorhizobium</taxon>
    </lineage>
</organism>
<comment type="caution">
    <text evidence="3">The sequence shown here is derived from an EMBL/GenBank/DDBJ whole genome shotgun (WGS) entry which is preliminary data.</text>
</comment>
<reference evidence="3 4" key="1">
    <citation type="submission" date="2019-01" db="EMBL/GenBank/DDBJ databases">
        <title>The draft genome of Rhizobium sp. 24NR.</title>
        <authorList>
            <person name="Liu L."/>
            <person name="Liang L."/>
            <person name="Shi S."/>
            <person name="Xu L."/>
            <person name="Wang X."/>
            <person name="Li L."/>
            <person name="Zhang X."/>
        </authorList>
    </citation>
    <scope>NUCLEOTIDE SEQUENCE [LARGE SCALE GENOMIC DNA]</scope>
    <source>
        <strain evidence="3 4">24NR</strain>
    </source>
</reference>
<feature type="chain" id="PRO_5018756181" evidence="1">
    <location>
        <begin position="28"/>
        <end position="75"/>
    </location>
</feature>
<dbReference type="AlphaFoldDB" id="A0A3S3VTX4"/>
<protein>
    <submittedName>
        <fullName evidence="3">DUF4189 domain-containing protein</fullName>
    </submittedName>
</protein>
<feature type="signal peptide" evidence="1">
    <location>
        <begin position="1"/>
        <end position="27"/>
    </location>
</feature>
<dbReference type="InterPro" id="IPR025240">
    <property type="entry name" value="DUF4189"/>
</dbReference>
<dbReference type="RefSeq" id="WP_128442015.1">
    <property type="nucleotide sequence ID" value="NZ_SBIP01000001.1"/>
</dbReference>
<evidence type="ECO:0000259" key="2">
    <source>
        <dbReference type="Pfam" id="PF13827"/>
    </source>
</evidence>
<accession>A0A3S3VTX4</accession>
<evidence type="ECO:0000313" key="3">
    <source>
        <dbReference type="EMBL" id="RWX81797.1"/>
    </source>
</evidence>
<keyword evidence="4" id="KW-1185">Reference proteome</keyword>
<feature type="domain" description="DUF4189" evidence="2">
    <location>
        <begin position="28"/>
        <end position="72"/>
    </location>
</feature>
<keyword evidence="1" id="KW-0732">Signal</keyword>
<evidence type="ECO:0000313" key="4">
    <source>
        <dbReference type="Proteomes" id="UP000287687"/>
    </source>
</evidence>
<evidence type="ECO:0000256" key="1">
    <source>
        <dbReference type="SAM" id="SignalP"/>
    </source>
</evidence>
<sequence>MSVFKKFFLAGFIAVTAASGMSAPARAWDCIAVSDEGTYGYSYNYDGKDAAVERALNECAKRTTTDSTCEIVECE</sequence>
<name>A0A3S3VTX4_9HYPH</name>
<gene>
    <name evidence="3" type="ORF">EPK99_05980</name>
</gene>
<dbReference type="EMBL" id="SBIP01000001">
    <property type="protein sequence ID" value="RWX81797.1"/>
    <property type="molecule type" value="Genomic_DNA"/>
</dbReference>
<dbReference type="Pfam" id="PF13827">
    <property type="entry name" value="DUF4189"/>
    <property type="match status" value="1"/>
</dbReference>